<keyword evidence="1" id="KW-0732">Signal</keyword>
<evidence type="ECO:0000256" key="1">
    <source>
        <dbReference type="SAM" id="SignalP"/>
    </source>
</evidence>
<dbReference type="AlphaFoldDB" id="A0A3L6QAK1"/>
<dbReference type="STRING" id="4540.A0A3L6QAK1"/>
<evidence type="ECO:0000259" key="2">
    <source>
        <dbReference type="Pfam" id="PF03732"/>
    </source>
</evidence>
<dbReference type="OrthoDB" id="688785at2759"/>
<comment type="caution">
    <text evidence="3">The sequence shown here is derived from an EMBL/GenBank/DDBJ whole genome shotgun (WGS) entry which is preliminary data.</text>
</comment>
<dbReference type="InterPro" id="IPR005162">
    <property type="entry name" value="Retrotrans_gag_dom"/>
</dbReference>
<accession>A0A3L6QAK1</accession>
<dbReference type="EMBL" id="PQIB02000013">
    <property type="protein sequence ID" value="RLM75595.1"/>
    <property type="molecule type" value="Genomic_DNA"/>
</dbReference>
<feature type="signal peptide" evidence="1">
    <location>
        <begin position="1"/>
        <end position="23"/>
    </location>
</feature>
<proteinExistence type="predicted"/>
<name>A0A3L6QAK1_PANMI</name>
<evidence type="ECO:0000313" key="3">
    <source>
        <dbReference type="EMBL" id="RLM75595.1"/>
    </source>
</evidence>
<reference evidence="4" key="1">
    <citation type="journal article" date="2019" name="Nat. Commun.">
        <title>The genome of broomcorn millet.</title>
        <authorList>
            <person name="Zou C."/>
            <person name="Miki D."/>
            <person name="Li D."/>
            <person name="Tang Q."/>
            <person name="Xiao L."/>
            <person name="Rajput S."/>
            <person name="Deng P."/>
            <person name="Jia W."/>
            <person name="Huang R."/>
            <person name="Zhang M."/>
            <person name="Sun Y."/>
            <person name="Hu J."/>
            <person name="Fu X."/>
            <person name="Schnable P.S."/>
            <person name="Li F."/>
            <person name="Zhang H."/>
            <person name="Feng B."/>
            <person name="Zhu X."/>
            <person name="Liu R."/>
            <person name="Schnable J.C."/>
            <person name="Zhu J.-K."/>
            <person name="Zhang H."/>
        </authorList>
    </citation>
    <scope>NUCLEOTIDE SEQUENCE [LARGE SCALE GENOMIC DNA]</scope>
</reference>
<dbReference type="Proteomes" id="UP000275267">
    <property type="component" value="Unassembled WGS sequence"/>
</dbReference>
<dbReference type="Pfam" id="PF03732">
    <property type="entry name" value="Retrotrans_gag"/>
    <property type="match status" value="1"/>
</dbReference>
<sequence>MTSTPTTTLPLVLSALTIQQILQTPPALTQTGGHHVDASAFQPVDDTAGQPMSPQIQRAFQDTNFQVPNLMVQQPEIDWASKIADVMKNQFGLQPKETAFMYKKPYPEAYDQILLPHRYRLLDFTKFSGQDSMSTVEHISRFLVWCGEATATDALKIFLFPLSLSRLAFAWFASLPANSIITWADLEKQFHKYFLQEMKITDLTAVRQRNDELVPDYIQRFRDVRSRCFNLSLSDGQLAELTFQGLLPHIREKFSSQEFESLSHLAIKLANVDVRAHDTGKNMFQKNVNYVGDSSDSENEAEIGVAEWVKTKKLISCLFAKKEAESYGFDITKADRIFDLLLQEVSLSCPPIS</sequence>
<feature type="chain" id="PRO_5018103123" description="Retrotransposon gag domain-containing protein" evidence="1">
    <location>
        <begin position="24"/>
        <end position="353"/>
    </location>
</feature>
<protein>
    <recommendedName>
        <fullName evidence="2">Retrotransposon gag domain-containing protein</fullName>
    </recommendedName>
</protein>
<dbReference type="PANTHER" id="PTHR33223:SF11">
    <property type="entry name" value="ELEMENT PROTEIN, PUTATIVE-RELATED"/>
    <property type="match status" value="1"/>
</dbReference>
<feature type="domain" description="Retrotransposon gag" evidence="2">
    <location>
        <begin position="159"/>
        <end position="247"/>
    </location>
</feature>
<keyword evidence="4" id="KW-1185">Reference proteome</keyword>
<organism evidence="3 4">
    <name type="scientific">Panicum miliaceum</name>
    <name type="common">Proso millet</name>
    <name type="synonym">Broomcorn millet</name>
    <dbReference type="NCBI Taxonomy" id="4540"/>
    <lineage>
        <taxon>Eukaryota</taxon>
        <taxon>Viridiplantae</taxon>
        <taxon>Streptophyta</taxon>
        <taxon>Embryophyta</taxon>
        <taxon>Tracheophyta</taxon>
        <taxon>Spermatophyta</taxon>
        <taxon>Magnoliopsida</taxon>
        <taxon>Liliopsida</taxon>
        <taxon>Poales</taxon>
        <taxon>Poaceae</taxon>
        <taxon>PACMAD clade</taxon>
        <taxon>Panicoideae</taxon>
        <taxon>Panicodae</taxon>
        <taxon>Paniceae</taxon>
        <taxon>Panicinae</taxon>
        <taxon>Panicum</taxon>
        <taxon>Panicum sect. Panicum</taxon>
    </lineage>
</organism>
<evidence type="ECO:0000313" key="4">
    <source>
        <dbReference type="Proteomes" id="UP000275267"/>
    </source>
</evidence>
<dbReference type="PANTHER" id="PTHR33223">
    <property type="entry name" value="CCHC-TYPE DOMAIN-CONTAINING PROTEIN"/>
    <property type="match status" value="1"/>
</dbReference>
<gene>
    <name evidence="3" type="ORF">C2845_PM15G01660</name>
</gene>